<evidence type="ECO:0000256" key="1">
    <source>
        <dbReference type="ARBA" id="ARBA00009013"/>
    </source>
</evidence>
<sequence length="125" mass="13451">MPPDQDEPVPVPPAPNAHARTRAVGAFTVVEVTGEIDLATAELVAEHLTAATRAPAPDVLVDLRQVAFLDCSCLRVLCRAETRAREHGGRLRLVSDAPRVRRLLVGAGLLRRFPPLPGIPGERRG</sequence>
<dbReference type="InterPro" id="IPR003658">
    <property type="entry name" value="Anti-sigma_ant"/>
</dbReference>
<gene>
    <name evidence="5" type="ORF">DDJ31_36515</name>
    <name evidence="4" type="ORF">ELQ87_02845</name>
</gene>
<proteinExistence type="inferred from homology"/>
<organism evidence="4 6">
    <name type="scientific">Streptomyces griseoviridis</name>
    <dbReference type="NCBI Taxonomy" id="45398"/>
    <lineage>
        <taxon>Bacteria</taxon>
        <taxon>Bacillati</taxon>
        <taxon>Actinomycetota</taxon>
        <taxon>Actinomycetes</taxon>
        <taxon>Kitasatosporales</taxon>
        <taxon>Streptomycetaceae</taxon>
        <taxon>Streptomyces</taxon>
    </lineage>
</organism>
<dbReference type="EMBL" id="CP029078">
    <property type="protein sequence ID" value="QCN89798.1"/>
    <property type="molecule type" value="Genomic_DNA"/>
</dbReference>
<dbReference type="PROSITE" id="PS50801">
    <property type="entry name" value="STAS"/>
    <property type="match status" value="1"/>
</dbReference>
<evidence type="ECO:0000256" key="2">
    <source>
        <dbReference type="RuleBase" id="RU003749"/>
    </source>
</evidence>
<accession>A0A3Q9KQA8</accession>
<name>A0A3Q9KQA8_STRGD</name>
<dbReference type="OrthoDB" id="4284170at2"/>
<keyword evidence="7" id="KW-1185">Reference proteome</keyword>
<comment type="similarity">
    <text evidence="1 2">Belongs to the anti-sigma-factor antagonist family.</text>
</comment>
<dbReference type="AlphaFoldDB" id="A0A3Q9KQA8"/>
<dbReference type="NCBIfam" id="TIGR00377">
    <property type="entry name" value="ant_ant_sig"/>
    <property type="match status" value="1"/>
</dbReference>
<dbReference type="SUPFAM" id="SSF52091">
    <property type="entry name" value="SpoIIaa-like"/>
    <property type="match status" value="1"/>
</dbReference>
<evidence type="ECO:0000313" key="4">
    <source>
        <dbReference type="EMBL" id="AZS83349.1"/>
    </source>
</evidence>
<dbReference type="Gene3D" id="3.30.750.24">
    <property type="entry name" value="STAS domain"/>
    <property type="match status" value="1"/>
</dbReference>
<dbReference type="Proteomes" id="UP000501753">
    <property type="component" value="Chromosome"/>
</dbReference>
<dbReference type="PANTHER" id="PTHR33495">
    <property type="entry name" value="ANTI-SIGMA FACTOR ANTAGONIST TM_1081-RELATED-RELATED"/>
    <property type="match status" value="1"/>
</dbReference>
<reference evidence="5 7" key="1">
    <citation type="submission" date="2018-04" db="EMBL/GenBank/DDBJ databases">
        <title>Complete genome sequences of Streptomyces griseoviridis K61 and characterization of antagonistic properties of biological control agents.</title>
        <authorList>
            <person name="Mariita R.M."/>
            <person name="Sello J.K."/>
        </authorList>
    </citation>
    <scope>NUCLEOTIDE SEQUENCE [LARGE SCALE GENOMIC DNA]</scope>
    <source>
        <strain evidence="5 7">K61</strain>
    </source>
</reference>
<dbReference type="GO" id="GO:0043856">
    <property type="term" value="F:anti-sigma factor antagonist activity"/>
    <property type="evidence" value="ECO:0007669"/>
    <property type="project" value="InterPro"/>
</dbReference>
<evidence type="ECO:0000313" key="6">
    <source>
        <dbReference type="Proteomes" id="UP000271291"/>
    </source>
</evidence>
<dbReference type="CDD" id="cd07043">
    <property type="entry name" value="STAS_anti-anti-sigma_factors"/>
    <property type="match status" value="1"/>
</dbReference>
<dbReference type="RefSeq" id="WP_127176262.1">
    <property type="nucleotide sequence ID" value="NZ_CP029078.1"/>
</dbReference>
<evidence type="ECO:0000259" key="3">
    <source>
        <dbReference type="PROSITE" id="PS50801"/>
    </source>
</evidence>
<protein>
    <recommendedName>
        <fullName evidence="2">Anti-sigma factor antagonist</fullName>
    </recommendedName>
</protein>
<dbReference type="PANTHER" id="PTHR33495:SF2">
    <property type="entry name" value="ANTI-SIGMA FACTOR ANTAGONIST TM_1081-RELATED"/>
    <property type="match status" value="1"/>
</dbReference>
<dbReference type="KEGG" id="sgd:ELQ87_02845"/>
<dbReference type="Pfam" id="PF01740">
    <property type="entry name" value="STAS"/>
    <property type="match status" value="1"/>
</dbReference>
<dbReference type="Proteomes" id="UP000271291">
    <property type="component" value="Chromosome"/>
</dbReference>
<evidence type="ECO:0000313" key="7">
    <source>
        <dbReference type="Proteomes" id="UP000501753"/>
    </source>
</evidence>
<dbReference type="EMBL" id="CP034687">
    <property type="protein sequence ID" value="AZS83349.1"/>
    <property type="molecule type" value="Genomic_DNA"/>
</dbReference>
<dbReference type="InterPro" id="IPR002645">
    <property type="entry name" value="STAS_dom"/>
</dbReference>
<dbReference type="InterPro" id="IPR036513">
    <property type="entry name" value="STAS_dom_sf"/>
</dbReference>
<evidence type="ECO:0000313" key="5">
    <source>
        <dbReference type="EMBL" id="QCN89798.1"/>
    </source>
</evidence>
<reference evidence="4 6" key="2">
    <citation type="submission" date="2018-12" db="EMBL/GenBank/DDBJ databases">
        <title>Streptomyces griseoviridis F1-27 complete genome.</title>
        <authorList>
            <person name="Mariita R.M."/>
            <person name="Sello J.K."/>
        </authorList>
    </citation>
    <scope>NUCLEOTIDE SEQUENCE [LARGE SCALE GENOMIC DNA]</scope>
    <source>
        <strain evidence="4 6">F1-27</strain>
    </source>
</reference>
<feature type="domain" description="STAS" evidence="3">
    <location>
        <begin position="17"/>
        <end position="125"/>
    </location>
</feature>